<dbReference type="SUPFAM" id="SSF52980">
    <property type="entry name" value="Restriction endonuclease-like"/>
    <property type="match status" value="1"/>
</dbReference>
<reference evidence="1" key="1">
    <citation type="submission" date="2023-06" db="EMBL/GenBank/DDBJ databases">
        <title>lsaBGC provides a comprehensive framework for evolutionary analysis of biosynthetic gene clusters within focal taxa.</title>
        <authorList>
            <person name="Salamzade R."/>
            <person name="Sandstrom S."/>
            <person name="Kalan L.R."/>
        </authorList>
    </citation>
    <scope>NUCLEOTIDE SEQUENCE</scope>
    <source>
        <strain evidence="1">P3-SID899</strain>
    </source>
</reference>
<name>A0AAP3AFU4_MICLU</name>
<protein>
    <submittedName>
        <fullName evidence="1">Very short patch repair endonuclease</fullName>
    </submittedName>
</protein>
<dbReference type="InterPro" id="IPR011335">
    <property type="entry name" value="Restrct_endonuc-II-like"/>
</dbReference>
<keyword evidence="1" id="KW-0255">Endonuclease</keyword>
<dbReference type="EMBL" id="JALXKZ020000004">
    <property type="protein sequence ID" value="MCV7628422.1"/>
    <property type="molecule type" value="Genomic_DNA"/>
</dbReference>
<organism evidence="1 2">
    <name type="scientific">Micrococcus luteus</name>
    <name type="common">Micrococcus lysodeikticus</name>
    <dbReference type="NCBI Taxonomy" id="1270"/>
    <lineage>
        <taxon>Bacteria</taxon>
        <taxon>Bacillati</taxon>
        <taxon>Actinomycetota</taxon>
        <taxon>Actinomycetes</taxon>
        <taxon>Micrococcales</taxon>
        <taxon>Micrococcaceae</taxon>
        <taxon>Micrococcus</taxon>
    </lineage>
</organism>
<dbReference type="AlphaFoldDB" id="A0AAP3AFU4"/>
<accession>A0AAP3AFU4</accession>
<dbReference type="Proteomes" id="UP001205867">
    <property type="component" value="Unassembled WGS sequence"/>
</dbReference>
<gene>
    <name evidence="1" type="ORF">M3A82_003560</name>
</gene>
<sequence>MVAPPPHHDAAPSPVFPVAAGLQAGLTASQLRGPRFDAPHHGLRHTAGGQPSLADVVRALQRTNPGTAATHATAARLWGMWLPRQWERGPIHLARTRAEGGAPRRSGVVGHELHIQDPVLVRAGVRITTPAATWAALAQLGLPLADVAAAGDSLLQRADGPAGRRRPGEHPRCTVRDLEAEVLRVRGRRGTRTLRAALPLLRDGADSRAETLLRLALTDAGVPEPEVNPLLLLRDGSTVRPDLVWREARVCVQYEGDHHRTDPQQWRRDIERDRRMQAEGWIVLRVAASIFTRRGLDALLRDLAAHLRLPLPA</sequence>
<dbReference type="Gene3D" id="3.40.960.10">
    <property type="entry name" value="VSR Endonuclease"/>
    <property type="match status" value="1"/>
</dbReference>
<proteinExistence type="predicted"/>
<keyword evidence="1" id="KW-0378">Hydrolase</keyword>
<evidence type="ECO:0000313" key="1">
    <source>
        <dbReference type="EMBL" id="MCV7628422.1"/>
    </source>
</evidence>
<comment type="caution">
    <text evidence="1">The sequence shown here is derived from an EMBL/GenBank/DDBJ whole genome shotgun (WGS) entry which is preliminary data.</text>
</comment>
<keyword evidence="1" id="KW-0540">Nuclease</keyword>
<dbReference type="GO" id="GO:0004519">
    <property type="term" value="F:endonuclease activity"/>
    <property type="evidence" value="ECO:0007669"/>
    <property type="project" value="UniProtKB-KW"/>
</dbReference>
<evidence type="ECO:0000313" key="2">
    <source>
        <dbReference type="Proteomes" id="UP001205867"/>
    </source>
</evidence>